<gene>
    <name evidence="1" type="ORF">PPRIM_AZ9-3.1.T0620013</name>
</gene>
<accession>A0A8S1MRP6</accession>
<dbReference type="EMBL" id="CAJJDM010000063">
    <property type="protein sequence ID" value="CAD8079415.1"/>
    <property type="molecule type" value="Genomic_DNA"/>
</dbReference>
<name>A0A8S1MRP6_PARPR</name>
<reference evidence="1" key="1">
    <citation type="submission" date="2021-01" db="EMBL/GenBank/DDBJ databases">
        <authorList>
            <consortium name="Genoscope - CEA"/>
            <person name="William W."/>
        </authorList>
    </citation>
    <scope>NUCLEOTIDE SEQUENCE</scope>
</reference>
<keyword evidence="2" id="KW-1185">Reference proteome</keyword>
<dbReference type="AlphaFoldDB" id="A0A8S1MRP6"/>
<comment type="caution">
    <text evidence="1">The sequence shown here is derived from an EMBL/GenBank/DDBJ whole genome shotgun (WGS) entry which is preliminary data.</text>
</comment>
<protein>
    <submittedName>
        <fullName evidence="1">Uncharacterized protein</fullName>
    </submittedName>
</protein>
<proteinExistence type="predicted"/>
<sequence length="138" mass="16433">MQDIDRQLDQLFELFKDKKTKLFSVDSFIAALQSADMTQNTKILQERIAQFKKQQLTKQEVLQLFQNDIKNRDLCLAIFNSIQKKNQSYITVQDLQNLNQIHNLGYKDDQLNFIMKYLGKQNQITSEQFVQLLQQQHY</sequence>
<evidence type="ECO:0000313" key="1">
    <source>
        <dbReference type="EMBL" id="CAD8079415.1"/>
    </source>
</evidence>
<evidence type="ECO:0000313" key="2">
    <source>
        <dbReference type="Proteomes" id="UP000688137"/>
    </source>
</evidence>
<dbReference type="Proteomes" id="UP000688137">
    <property type="component" value="Unassembled WGS sequence"/>
</dbReference>
<organism evidence="1 2">
    <name type="scientific">Paramecium primaurelia</name>
    <dbReference type="NCBI Taxonomy" id="5886"/>
    <lineage>
        <taxon>Eukaryota</taxon>
        <taxon>Sar</taxon>
        <taxon>Alveolata</taxon>
        <taxon>Ciliophora</taxon>
        <taxon>Intramacronucleata</taxon>
        <taxon>Oligohymenophorea</taxon>
        <taxon>Peniculida</taxon>
        <taxon>Parameciidae</taxon>
        <taxon>Paramecium</taxon>
    </lineage>
</organism>